<feature type="transmembrane region" description="Helical" evidence="2">
    <location>
        <begin position="1093"/>
        <end position="1113"/>
    </location>
</feature>
<accession>A0A0G4F6S1</accession>
<dbReference type="InterPro" id="IPR011004">
    <property type="entry name" value="Trimer_LpxA-like_sf"/>
</dbReference>
<dbReference type="InterPro" id="IPR045851">
    <property type="entry name" value="AMP-bd_C_sf"/>
</dbReference>
<protein>
    <recommendedName>
        <fullName evidence="3">Carrier domain-containing protein</fullName>
    </recommendedName>
</protein>
<dbReference type="InterPro" id="IPR009081">
    <property type="entry name" value="PP-bd_ACP"/>
</dbReference>
<dbReference type="InterPro" id="IPR025110">
    <property type="entry name" value="AMP-bd_C"/>
</dbReference>
<gene>
    <name evidence="4" type="ORF">Vbra_5745</name>
</gene>
<reference evidence="4 5" key="1">
    <citation type="submission" date="2014-11" db="EMBL/GenBank/DDBJ databases">
        <authorList>
            <person name="Zhu J."/>
            <person name="Qi W."/>
            <person name="Song R."/>
        </authorList>
    </citation>
    <scope>NUCLEOTIDE SEQUENCE [LARGE SCALE GENOMIC DNA]</scope>
</reference>
<dbReference type="CDD" id="cd05930">
    <property type="entry name" value="A_NRPS"/>
    <property type="match status" value="1"/>
</dbReference>
<dbReference type="SUPFAM" id="SSF51161">
    <property type="entry name" value="Trimeric LpxA-like enzymes"/>
    <property type="match status" value="3"/>
</dbReference>
<dbReference type="InParanoid" id="A0A0G4F6S1"/>
<evidence type="ECO:0000256" key="2">
    <source>
        <dbReference type="SAM" id="Phobius"/>
    </source>
</evidence>
<feature type="region of interest" description="Disordered" evidence="1">
    <location>
        <begin position="621"/>
        <end position="650"/>
    </location>
</feature>
<dbReference type="Pfam" id="PF00501">
    <property type="entry name" value="AMP-binding"/>
    <property type="match status" value="1"/>
</dbReference>
<feature type="transmembrane region" description="Helical" evidence="2">
    <location>
        <begin position="786"/>
        <end position="811"/>
    </location>
</feature>
<feature type="transmembrane region" description="Helical" evidence="2">
    <location>
        <begin position="1299"/>
        <end position="1319"/>
    </location>
</feature>
<evidence type="ECO:0000256" key="1">
    <source>
        <dbReference type="SAM" id="MobiDB-lite"/>
    </source>
</evidence>
<keyword evidence="2" id="KW-0812">Transmembrane</keyword>
<name>A0A0G4F6S1_VITBC</name>
<dbReference type="InterPro" id="IPR010071">
    <property type="entry name" value="AA_adenyl_dom"/>
</dbReference>
<dbReference type="PROSITE" id="PS50075">
    <property type="entry name" value="CARRIER"/>
    <property type="match status" value="1"/>
</dbReference>
<feature type="transmembrane region" description="Helical" evidence="2">
    <location>
        <begin position="868"/>
        <end position="891"/>
    </location>
</feature>
<dbReference type="EMBL" id="CDMY01000384">
    <property type="protein sequence ID" value="CEM08117.1"/>
    <property type="molecule type" value="Genomic_DNA"/>
</dbReference>
<dbReference type="GO" id="GO:0005737">
    <property type="term" value="C:cytoplasm"/>
    <property type="evidence" value="ECO:0007669"/>
    <property type="project" value="TreeGrafter"/>
</dbReference>
<dbReference type="Gene3D" id="1.10.1200.10">
    <property type="entry name" value="ACP-like"/>
    <property type="match status" value="1"/>
</dbReference>
<dbReference type="VEuPathDB" id="CryptoDB:Vbra_5745"/>
<dbReference type="NCBIfam" id="TIGR01733">
    <property type="entry name" value="AA-adenyl-dom"/>
    <property type="match status" value="1"/>
</dbReference>
<dbReference type="PhylomeDB" id="A0A0G4F6S1"/>
<dbReference type="InterPro" id="IPR036736">
    <property type="entry name" value="ACP-like_sf"/>
</dbReference>
<dbReference type="SUPFAM" id="SSF56801">
    <property type="entry name" value="Acetyl-CoA synthetase-like"/>
    <property type="match status" value="1"/>
</dbReference>
<dbReference type="NCBIfam" id="TIGR02353">
    <property type="entry name" value="NRPS_term_dom"/>
    <property type="match status" value="1"/>
</dbReference>
<dbReference type="GO" id="GO:0031177">
    <property type="term" value="F:phosphopantetheine binding"/>
    <property type="evidence" value="ECO:0007669"/>
    <property type="project" value="TreeGrafter"/>
</dbReference>
<dbReference type="Gene3D" id="2.30.38.10">
    <property type="entry name" value="Luciferase, Domain 3"/>
    <property type="match status" value="2"/>
</dbReference>
<dbReference type="Pfam" id="PF13193">
    <property type="entry name" value="AMP-binding_C"/>
    <property type="match status" value="1"/>
</dbReference>
<dbReference type="Gene3D" id="3.30.300.30">
    <property type="match status" value="1"/>
</dbReference>
<dbReference type="PANTHER" id="PTHR45527">
    <property type="entry name" value="NONRIBOSOMAL PEPTIDE SYNTHETASE"/>
    <property type="match status" value="1"/>
</dbReference>
<dbReference type="SUPFAM" id="SSF47336">
    <property type="entry name" value="ACP-like"/>
    <property type="match status" value="1"/>
</dbReference>
<evidence type="ECO:0000313" key="4">
    <source>
        <dbReference type="EMBL" id="CEM08117.1"/>
    </source>
</evidence>
<dbReference type="Proteomes" id="UP000041254">
    <property type="component" value="Unassembled WGS sequence"/>
</dbReference>
<dbReference type="GO" id="GO:0044550">
    <property type="term" value="P:secondary metabolite biosynthetic process"/>
    <property type="evidence" value="ECO:0007669"/>
    <property type="project" value="TreeGrafter"/>
</dbReference>
<dbReference type="Gene3D" id="3.40.50.980">
    <property type="match status" value="2"/>
</dbReference>
<dbReference type="Gene3D" id="2.160.10.10">
    <property type="entry name" value="Hexapeptide repeat proteins"/>
    <property type="match status" value="2"/>
</dbReference>
<keyword evidence="2" id="KW-0472">Membrane</keyword>
<sequence>MPEDVAHLLPTSGEPPLLHEIFERSAAAHPDNVAVECEEDDIRWTYAELEETANVLARIIRSCHVLPDDLCGVFLPRGAHFYLCMLSILKAGGAYVSIDPEYPPERVQSTLEDGKAKLVLTSDDLVPVVEAMGGVVPPDLVTDLSMLTSWAAEGVEPGATIVLTATKWGSLMDSEMISALPLSPSEVGVEPRHACYAIFTSGSTGRPKGVCIEHRCASNFVLAEQMSFPTTSEDRVLQGFSTSFDASVEEIWLAFAAGATLVVGTKETMRQGPALGAVLAKKGITVFSTVPTVLRLVEDIPAPPLLRIVITGGEACPPEVVDKWDAPGRQLLNTYGPTEATVVATYDTLTSGKPVTIGKPLPGYSCYIVDEQGALCPPGKPGELLIGGMSVARGYINRPDLNPEKFIPDKYSPPMPNWLQLAGNIGKASSKGNSNDDITTRAPETPRAEAEETWVEVDGMSVNTDVMSKVAVSPTYSGRVRPELIRREEGPFGYVPRLYRTGDLVQWSPNHDIEFLGRIDSQVKIRGFRVELSEIESALGRHPPVANVCVIVRQDIGKGGAKTLVAYLEPKKEDSPDTDPSTLTPDALRAHAASILPDYMVPARYVLLDAIPISPTGKVDRKALEKMPTPGSETAPGSGAGGGPGNEYLEPEGVLETTLAELFSDVLNVERVGAEDDFFQLGGNSLSAAQFISALRKKIRMVPTAVRDLYDARTVRKLATNITDTCRAEGVPLRLPRARVFTHTPPQTPLGRLATRFATGLKSIKSRLQTQTESGGAPALTRWTVWFLQGVFLLFLSAFAALWVAAGLWAIEETLDQYSVTYVIFTFPAWTIVSWAVWVLVSVAVKWIVLGKVVPGEHPLWGWYFLRWWIVETWGAPLAMFSGTPVLSWVLRLYGVKVGRNVHIASTLVSGYDLLTLDDDVVINVGARVSCWEVEDGKLRLGTVKLGRGAVLGQRSGVNLNTEIGDGGSIGNLAVLHSGQKVPASAHWEGAPARGSNRVAIPTKSSVKKTHDDSNAANVRTPKRHLTIAIDVEDDRVEHRRVGAATLAMFCFGVLLGYYVIFLALGVPLMAWLWATTEAVRVSTNEGFSVGAAWAPVLVVGGLLWYLLFTVVLKWVTVQRIKEGAYPLYGWLYLRWWVNHWAQQITLTFAHQFYSTMFTRTYFNLLGAKLGRRVEISDARHWTPDMLHIGDDCFVADFVGLGGWTVDAKRNFCISKVMCEERTFLGNNACVPGGSRFGKETLLGVMSLAPGADEAKDGTSWLGSLPFPLANRAVVKDSGDSRTFNPPVHLYPIRGSIEALRTILPGIVSVYSFLLAWYVGTITLTDLGWWGLFLMPAMFWLYGSVNAIVAIAGKWLLVGRYGEQQAPLWSSFVWRAELSNALEEDLAFNSFIRVLIGTPLLPMWFHLLGARIGSRVYMATPHLTEPDLVAIGDDACINDDVTVQGHLFEDRIMKMGTITIGRRCTVGTRAVVLYTTNMADGSYLAPMSLMMKGEEFERGERFGGIPAKPILFPTHRMRPQGSTSSVLMPYTPLTSHAVSVQTVQLSLKNQMARQLTRQGSTLSHP</sequence>
<feature type="transmembrane region" description="Helical" evidence="2">
    <location>
        <begin position="1339"/>
        <end position="1357"/>
    </location>
</feature>
<feature type="transmembrane region" description="Helical" evidence="2">
    <location>
        <begin position="1046"/>
        <end position="1073"/>
    </location>
</feature>
<evidence type="ECO:0000259" key="3">
    <source>
        <dbReference type="PROSITE" id="PS50075"/>
    </source>
</evidence>
<keyword evidence="5" id="KW-1185">Reference proteome</keyword>
<dbReference type="STRING" id="1169540.A0A0G4F6S1"/>
<feature type="domain" description="Carrier" evidence="3">
    <location>
        <begin position="650"/>
        <end position="726"/>
    </location>
</feature>
<dbReference type="InterPro" id="IPR000873">
    <property type="entry name" value="AMP-dep_synth/lig_dom"/>
</dbReference>
<feature type="region of interest" description="Disordered" evidence="1">
    <location>
        <begin position="428"/>
        <end position="450"/>
    </location>
</feature>
<dbReference type="OrthoDB" id="442565at2759"/>
<keyword evidence="2" id="KW-1133">Transmembrane helix</keyword>
<dbReference type="GO" id="GO:0043041">
    <property type="term" value="P:amino acid activation for nonribosomal peptide biosynthetic process"/>
    <property type="evidence" value="ECO:0007669"/>
    <property type="project" value="TreeGrafter"/>
</dbReference>
<feature type="transmembrane region" description="Helical" evidence="2">
    <location>
        <begin position="823"/>
        <end position="848"/>
    </location>
</feature>
<dbReference type="InterPro" id="IPR012728">
    <property type="entry name" value="Pls/PosA_C"/>
</dbReference>
<evidence type="ECO:0000313" key="5">
    <source>
        <dbReference type="Proteomes" id="UP000041254"/>
    </source>
</evidence>
<proteinExistence type="predicted"/>
<organism evidence="4 5">
    <name type="scientific">Vitrella brassicaformis (strain CCMP3155)</name>
    <dbReference type="NCBI Taxonomy" id="1169540"/>
    <lineage>
        <taxon>Eukaryota</taxon>
        <taxon>Sar</taxon>
        <taxon>Alveolata</taxon>
        <taxon>Colpodellida</taxon>
        <taxon>Vitrellaceae</taxon>
        <taxon>Vitrella</taxon>
    </lineage>
</organism>
<dbReference type="Pfam" id="PF00550">
    <property type="entry name" value="PP-binding"/>
    <property type="match status" value="1"/>
</dbReference>
<dbReference type="PANTHER" id="PTHR45527:SF1">
    <property type="entry name" value="FATTY ACID SYNTHASE"/>
    <property type="match status" value="1"/>
</dbReference>